<protein>
    <submittedName>
        <fullName evidence="1">Uncharacterized protein</fullName>
    </submittedName>
</protein>
<accession>A0ACB9B7A4</accession>
<dbReference type="EMBL" id="CM042052">
    <property type="protein sequence ID" value="KAI3718085.1"/>
    <property type="molecule type" value="Genomic_DNA"/>
</dbReference>
<sequence length="472" mass="53223">MLGQSDLPLFLWAEVVLTACYTQNRSIIHRRFGKPPYSLINNRTPSIKHFHIFGCRCFVLNDRESWNKFRPEVDEGIFIGYSQTSAAYRVYLNKSKIVIESVNVTFDGELASEQSGSEPVVTGVLASGQISPEHVVKDNNSAKPSTSTSHLSELDLLFEFFYDEFLGSKLPKSVVVDRSEDSTTNHPTTSDVSTELVPPIQKETPVQTTTPSVKVVPEHVETEVVDSVGGIIEPRYVSEALVVLDWVTATQEELNKFEALKVWRLVPRPEARLVAKGYRQEEGIDYDETYAPVARIEAIKMFLAYVAHTNFTVYKMEVKTAFLNDILKKEVYVLQPEGFFNQEKSNHVYILYKALYGLKQAPRAWPDIMFSTCLCGLYQANPKESHLSMVNRIFRYLKGTSDLGLWYPKDTSFELIAYSYADHASCMLDRKSTSGHIQFLGDRLVSLASKKQLCVSTSTVEAEYVATASCCS</sequence>
<dbReference type="Proteomes" id="UP001055879">
    <property type="component" value="Linkage Group LG06"/>
</dbReference>
<keyword evidence="2" id="KW-1185">Reference proteome</keyword>
<organism evidence="1 2">
    <name type="scientific">Arctium lappa</name>
    <name type="common">Greater burdock</name>
    <name type="synonym">Lappa major</name>
    <dbReference type="NCBI Taxonomy" id="4217"/>
    <lineage>
        <taxon>Eukaryota</taxon>
        <taxon>Viridiplantae</taxon>
        <taxon>Streptophyta</taxon>
        <taxon>Embryophyta</taxon>
        <taxon>Tracheophyta</taxon>
        <taxon>Spermatophyta</taxon>
        <taxon>Magnoliopsida</taxon>
        <taxon>eudicotyledons</taxon>
        <taxon>Gunneridae</taxon>
        <taxon>Pentapetalae</taxon>
        <taxon>asterids</taxon>
        <taxon>campanulids</taxon>
        <taxon>Asterales</taxon>
        <taxon>Asteraceae</taxon>
        <taxon>Carduoideae</taxon>
        <taxon>Cardueae</taxon>
        <taxon>Arctiinae</taxon>
        <taxon>Arctium</taxon>
    </lineage>
</organism>
<proteinExistence type="predicted"/>
<evidence type="ECO:0000313" key="2">
    <source>
        <dbReference type="Proteomes" id="UP001055879"/>
    </source>
</evidence>
<name>A0ACB9B7A4_ARCLA</name>
<evidence type="ECO:0000313" key="1">
    <source>
        <dbReference type="EMBL" id="KAI3718085.1"/>
    </source>
</evidence>
<reference evidence="2" key="1">
    <citation type="journal article" date="2022" name="Mol. Ecol. Resour.">
        <title>The genomes of chicory, endive, great burdock and yacon provide insights into Asteraceae palaeo-polyploidization history and plant inulin production.</title>
        <authorList>
            <person name="Fan W."/>
            <person name="Wang S."/>
            <person name="Wang H."/>
            <person name="Wang A."/>
            <person name="Jiang F."/>
            <person name="Liu H."/>
            <person name="Zhao H."/>
            <person name="Xu D."/>
            <person name="Zhang Y."/>
        </authorList>
    </citation>
    <scope>NUCLEOTIDE SEQUENCE [LARGE SCALE GENOMIC DNA]</scope>
    <source>
        <strain evidence="2">cv. Niubang</strain>
    </source>
</reference>
<gene>
    <name evidence="1" type="ORF">L6452_18933</name>
</gene>
<reference evidence="1 2" key="2">
    <citation type="journal article" date="2022" name="Mol. Ecol. Resour.">
        <title>The genomes of chicory, endive, great burdock and yacon provide insights into Asteraceae paleo-polyploidization history and plant inulin production.</title>
        <authorList>
            <person name="Fan W."/>
            <person name="Wang S."/>
            <person name="Wang H."/>
            <person name="Wang A."/>
            <person name="Jiang F."/>
            <person name="Liu H."/>
            <person name="Zhao H."/>
            <person name="Xu D."/>
            <person name="Zhang Y."/>
        </authorList>
    </citation>
    <scope>NUCLEOTIDE SEQUENCE [LARGE SCALE GENOMIC DNA]</scope>
    <source>
        <strain evidence="2">cv. Niubang</strain>
    </source>
</reference>
<comment type="caution">
    <text evidence="1">The sequence shown here is derived from an EMBL/GenBank/DDBJ whole genome shotgun (WGS) entry which is preliminary data.</text>
</comment>